<dbReference type="RefSeq" id="WP_093282072.1">
    <property type="nucleotide sequence ID" value="NZ_FOFS01000002.1"/>
</dbReference>
<evidence type="ECO:0000259" key="5">
    <source>
        <dbReference type="PROSITE" id="PS50977"/>
    </source>
</evidence>
<evidence type="ECO:0000313" key="6">
    <source>
        <dbReference type="EMBL" id="SEP90454.1"/>
    </source>
</evidence>
<evidence type="ECO:0000313" key="7">
    <source>
        <dbReference type="Proteomes" id="UP000199233"/>
    </source>
</evidence>
<dbReference type="STRING" id="489703.SAMN04488038_102160"/>
<dbReference type="GO" id="GO:0003677">
    <property type="term" value="F:DNA binding"/>
    <property type="evidence" value="ECO:0007669"/>
    <property type="project" value="UniProtKB-UniRule"/>
</dbReference>
<dbReference type="SUPFAM" id="SSF48498">
    <property type="entry name" value="Tetracyclin repressor-like, C-terminal domain"/>
    <property type="match status" value="1"/>
</dbReference>
<sequence>MSKKLPDEAPGAAPRVRDRIFQTARELFYRQGIRAVGVDAIACEAGTNKMSFYRSFASKDELVAECLRAQVGEFWLRWDAMLAPHAGDARAQIEAVFASAAAKSCSENDCGCPLSNAAVELREAEHPGHEVIREYKRELRRRLRELARETGAADWQVLGDGLLLLLEGSNSTRLTFGGRGSPLSSAPELVRALLAVYAPAGRRKR</sequence>
<dbReference type="Gene3D" id="1.10.357.10">
    <property type="entry name" value="Tetracycline Repressor, domain 2"/>
    <property type="match status" value="1"/>
</dbReference>
<dbReference type="InterPro" id="IPR036271">
    <property type="entry name" value="Tet_transcr_reg_TetR-rel_C_sf"/>
</dbReference>
<dbReference type="PROSITE" id="PS50977">
    <property type="entry name" value="HTH_TETR_2"/>
    <property type="match status" value="1"/>
</dbReference>
<feature type="domain" description="HTH tetR-type" evidence="5">
    <location>
        <begin position="14"/>
        <end position="74"/>
    </location>
</feature>
<dbReference type="OrthoDB" id="116240at2"/>
<dbReference type="SUPFAM" id="SSF46689">
    <property type="entry name" value="Homeodomain-like"/>
    <property type="match status" value="1"/>
</dbReference>
<evidence type="ECO:0000256" key="1">
    <source>
        <dbReference type="ARBA" id="ARBA00023015"/>
    </source>
</evidence>
<name>A0A1H9BN78_9GAMM</name>
<dbReference type="PRINTS" id="PR00455">
    <property type="entry name" value="HTHTETR"/>
</dbReference>
<gene>
    <name evidence="6" type="ORF">SAMN04488038_102160</name>
</gene>
<proteinExistence type="predicted"/>
<evidence type="ECO:0000256" key="2">
    <source>
        <dbReference type="ARBA" id="ARBA00023125"/>
    </source>
</evidence>
<dbReference type="PANTHER" id="PTHR47506">
    <property type="entry name" value="TRANSCRIPTIONAL REGULATORY PROTEIN"/>
    <property type="match status" value="1"/>
</dbReference>
<dbReference type="AlphaFoldDB" id="A0A1H9BN78"/>
<keyword evidence="3" id="KW-0804">Transcription</keyword>
<reference evidence="6 7" key="1">
    <citation type="submission" date="2016-10" db="EMBL/GenBank/DDBJ databases">
        <authorList>
            <person name="de Groot N.N."/>
        </authorList>
    </citation>
    <scope>NUCLEOTIDE SEQUENCE [LARGE SCALE GENOMIC DNA]</scope>
    <source>
        <strain evidence="6 7">DSM 25927</strain>
    </source>
</reference>
<organism evidence="6 7">
    <name type="scientific">Solimonas aquatica</name>
    <dbReference type="NCBI Taxonomy" id="489703"/>
    <lineage>
        <taxon>Bacteria</taxon>
        <taxon>Pseudomonadati</taxon>
        <taxon>Pseudomonadota</taxon>
        <taxon>Gammaproteobacteria</taxon>
        <taxon>Nevskiales</taxon>
        <taxon>Nevskiaceae</taxon>
        <taxon>Solimonas</taxon>
    </lineage>
</organism>
<evidence type="ECO:0000256" key="3">
    <source>
        <dbReference type="ARBA" id="ARBA00023163"/>
    </source>
</evidence>
<keyword evidence="7" id="KW-1185">Reference proteome</keyword>
<dbReference type="InterPro" id="IPR009057">
    <property type="entry name" value="Homeodomain-like_sf"/>
</dbReference>
<keyword evidence="1" id="KW-0805">Transcription regulation</keyword>
<keyword evidence="2 4" id="KW-0238">DNA-binding</keyword>
<feature type="DNA-binding region" description="H-T-H motif" evidence="4">
    <location>
        <begin position="37"/>
        <end position="56"/>
    </location>
</feature>
<dbReference type="Pfam" id="PF00440">
    <property type="entry name" value="TetR_N"/>
    <property type="match status" value="1"/>
</dbReference>
<accession>A0A1H9BN78</accession>
<dbReference type="EMBL" id="FOFS01000002">
    <property type="protein sequence ID" value="SEP90454.1"/>
    <property type="molecule type" value="Genomic_DNA"/>
</dbReference>
<evidence type="ECO:0000256" key="4">
    <source>
        <dbReference type="PROSITE-ProRule" id="PRU00335"/>
    </source>
</evidence>
<dbReference type="PANTHER" id="PTHR47506:SF1">
    <property type="entry name" value="HTH-TYPE TRANSCRIPTIONAL REGULATOR YJDC"/>
    <property type="match status" value="1"/>
</dbReference>
<dbReference type="InterPro" id="IPR001647">
    <property type="entry name" value="HTH_TetR"/>
</dbReference>
<protein>
    <submittedName>
        <fullName evidence="6">Transcriptional regulator, TetR family</fullName>
    </submittedName>
</protein>
<dbReference type="Proteomes" id="UP000199233">
    <property type="component" value="Unassembled WGS sequence"/>
</dbReference>